<dbReference type="SUPFAM" id="SSF50486">
    <property type="entry name" value="FMT C-terminal domain-like"/>
    <property type="match status" value="1"/>
</dbReference>
<dbReference type="EMBL" id="JAUEPT010000004">
    <property type="protein sequence ID" value="KAK0452587.1"/>
    <property type="molecule type" value="Genomic_DNA"/>
</dbReference>
<dbReference type="AlphaFoldDB" id="A0AA39K100"/>
<gene>
    <name evidence="7" type="ORF">EV421DRAFT_913487</name>
</gene>
<evidence type="ECO:0000313" key="8">
    <source>
        <dbReference type="Proteomes" id="UP001175226"/>
    </source>
</evidence>
<dbReference type="InterPro" id="IPR005793">
    <property type="entry name" value="Formyl_trans_C"/>
</dbReference>
<evidence type="ECO:0000313" key="7">
    <source>
        <dbReference type="EMBL" id="KAK0452587.1"/>
    </source>
</evidence>
<evidence type="ECO:0000256" key="1">
    <source>
        <dbReference type="ARBA" id="ARBA00010699"/>
    </source>
</evidence>
<evidence type="ECO:0000256" key="2">
    <source>
        <dbReference type="ARBA" id="ARBA00012261"/>
    </source>
</evidence>
<proteinExistence type="inferred from homology"/>
<organism evidence="7 8">
    <name type="scientific">Armillaria borealis</name>
    <dbReference type="NCBI Taxonomy" id="47425"/>
    <lineage>
        <taxon>Eukaryota</taxon>
        <taxon>Fungi</taxon>
        <taxon>Dikarya</taxon>
        <taxon>Basidiomycota</taxon>
        <taxon>Agaricomycotina</taxon>
        <taxon>Agaricomycetes</taxon>
        <taxon>Agaricomycetidae</taxon>
        <taxon>Agaricales</taxon>
        <taxon>Marasmiineae</taxon>
        <taxon>Physalacriaceae</taxon>
        <taxon>Armillaria</taxon>
    </lineage>
</organism>
<dbReference type="Proteomes" id="UP001175226">
    <property type="component" value="Unassembled WGS sequence"/>
</dbReference>
<keyword evidence="4" id="KW-0648">Protein biosynthesis</keyword>
<accession>A0AA39K100</accession>
<dbReference type="InterPro" id="IPR002376">
    <property type="entry name" value="Formyl_transf_N"/>
</dbReference>
<dbReference type="Gene3D" id="3.40.50.12230">
    <property type="match status" value="1"/>
</dbReference>
<comment type="similarity">
    <text evidence="1">Belongs to the Fmt family.</text>
</comment>
<dbReference type="InterPro" id="IPR041711">
    <property type="entry name" value="Met-tRNA-FMT_N"/>
</dbReference>
<name>A0AA39K100_9AGAR</name>
<reference evidence="7" key="1">
    <citation type="submission" date="2023-06" db="EMBL/GenBank/DDBJ databases">
        <authorList>
            <consortium name="Lawrence Berkeley National Laboratory"/>
            <person name="Ahrendt S."/>
            <person name="Sahu N."/>
            <person name="Indic B."/>
            <person name="Wong-Bajracharya J."/>
            <person name="Merenyi Z."/>
            <person name="Ke H.-M."/>
            <person name="Monk M."/>
            <person name="Kocsube S."/>
            <person name="Drula E."/>
            <person name="Lipzen A."/>
            <person name="Balint B."/>
            <person name="Henrissat B."/>
            <person name="Andreopoulos B."/>
            <person name="Martin F.M."/>
            <person name="Harder C.B."/>
            <person name="Rigling D."/>
            <person name="Ford K.L."/>
            <person name="Foster G.D."/>
            <person name="Pangilinan J."/>
            <person name="Papanicolaou A."/>
            <person name="Barry K."/>
            <person name="LaButti K."/>
            <person name="Viragh M."/>
            <person name="Koriabine M."/>
            <person name="Yan M."/>
            <person name="Riley R."/>
            <person name="Champramary S."/>
            <person name="Plett K.L."/>
            <person name="Tsai I.J."/>
            <person name="Slot J."/>
            <person name="Sipos G."/>
            <person name="Plett J."/>
            <person name="Nagy L.G."/>
            <person name="Grigoriev I.V."/>
        </authorList>
    </citation>
    <scope>NUCLEOTIDE SEQUENCE</scope>
    <source>
        <strain evidence="7">FPL87.14</strain>
    </source>
</reference>
<dbReference type="PANTHER" id="PTHR11138:SF5">
    <property type="entry name" value="METHIONYL-TRNA FORMYLTRANSFERASE, MITOCHONDRIAL"/>
    <property type="match status" value="1"/>
</dbReference>
<evidence type="ECO:0000256" key="3">
    <source>
        <dbReference type="ARBA" id="ARBA00022679"/>
    </source>
</evidence>
<protein>
    <recommendedName>
        <fullName evidence="2">methionyl-tRNA formyltransferase</fullName>
        <ecNumber evidence="2">2.1.2.9</ecNumber>
    </recommendedName>
</protein>
<evidence type="ECO:0000259" key="6">
    <source>
        <dbReference type="Pfam" id="PF02911"/>
    </source>
</evidence>
<dbReference type="GO" id="GO:0005739">
    <property type="term" value="C:mitochondrion"/>
    <property type="evidence" value="ECO:0007669"/>
    <property type="project" value="TreeGrafter"/>
</dbReference>
<evidence type="ECO:0000259" key="5">
    <source>
        <dbReference type="Pfam" id="PF00551"/>
    </source>
</evidence>
<feature type="domain" description="Formyl transferase N-terminal" evidence="5">
    <location>
        <begin position="86"/>
        <end position="218"/>
    </location>
</feature>
<dbReference type="GO" id="GO:0004479">
    <property type="term" value="F:methionyl-tRNA formyltransferase activity"/>
    <property type="evidence" value="ECO:0007669"/>
    <property type="project" value="UniProtKB-EC"/>
</dbReference>
<feature type="domain" description="Formyl transferase C-terminal" evidence="6">
    <location>
        <begin position="243"/>
        <end position="346"/>
    </location>
</feature>
<dbReference type="Pfam" id="PF00551">
    <property type="entry name" value="Formyl_trans_N"/>
    <property type="match status" value="1"/>
</dbReference>
<comment type="caution">
    <text evidence="7">The sequence shown here is derived from an EMBL/GenBank/DDBJ whole genome shotgun (WGS) entry which is preliminary data.</text>
</comment>
<dbReference type="SUPFAM" id="SSF53328">
    <property type="entry name" value="Formyltransferase"/>
    <property type="match status" value="1"/>
</dbReference>
<dbReference type="InterPro" id="IPR011034">
    <property type="entry name" value="Formyl_transferase-like_C_sf"/>
</dbReference>
<dbReference type="InterPro" id="IPR036477">
    <property type="entry name" value="Formyl_transf_N_sf"/>
</dbReference>
<dbReference type="Pfam" id="PF02911">
    <property type="entry name" value="Formyl_trans_C"/>
    <property type="match status" value="1"/>
</dbReference>
<evidence type="ECO:0000256" key="4">
    <source>
        <dbReference type="ARBA" id="ARBA00022917"/>
    </source>
</evidence>
<dbReference type="PANTHER" id="PTHR11138">
    <property type="entry name" value="METHIONYL-TRNA FORMYLTRANSFERASE"/>
    <property type="match status" value="1"/>
</dbReference>
<dbReference type="EC" id="2.1.2.9" evidence="2"/>
<dbReference type="CDD" id="cd08646">
    <property type="entry name" value="FMT_core_Met-tRNA-FMT_N"/>
    <property type="match status" value="1"/>
</dbReference>
<sequence>MPWPRLSPFTPIRTTRHTRRFSSAREKFKILFLGREDFSCTVLKELFGAQDVWSSLEIATNPDERVGRRGSKLSVSPLKVLGESLEIPVHLIPHEKSAFRHWMPPAPFSDGVSSNNLLITASFGRIISSRFLDHFAPTRRLNVHPSLLPRLRGPAPIQHAILNGESETGVSIISMLKRQEGIDAGDVWGSAKLAIAPNTTYSDLQDISALQGGKLLVSILRDMIAGAAKATPQVGEVSHAPLITYDDSVVDFTTMSAESIARRHRAIGHQRPITVYALDGCTIQLGSPSVEANPPSFVRDKPGVSCLYRSKSAILVRCIDGSVLSIPMMKPEGSRWGTGKDWWNGVKSMNFVKDGTYRFINKLLRGIGVPHLDIIWIHRLHFSTAQRSIKNRLAT</sequence>
<keyword evidence="8" id="KW-1185">Reference proteome</keyword>
<keyword evidence="3 7" id="KW-0808">Transferase</keyword>